<keyword evidence="3 8" id="KW-0479">Metal-binding</keyword>
<dbReference type="GO" id="GO:0008240">
    <property type="term" value="F:tripeptidyl-peptidase activity"/>
    <property type="evidence" value="ECO:0007669"/>
    <property type="project" value="TreeGrafter"/>
</dbReference>
<dbReference type="EMBL" id="MU854361">
    <property type="protein sequence ID" value="KAK4041200.1"/>
    <property type="molecule type" value="Genomic_DNA"/>
</dbReference>
<feature type="binding site" evidence="8">
    <location>
        <position position="688"/>
    </location>
    <ligand>
        <name>Ca(2+)</name>
        <dbReference type="ChEBI" id="CHEBI:29108"/>
    </ligand>
</feature>
<dbReference type="CDD" id="cd04056">
    <property type="entry name" value="Peptidases_S53"/>
    <property type="match status" value="1"/>
</dbReference>
<feature type="compositionally biased region" description="Basic residues" evidence="9">
    <location>
        <begin position="220"/>
        <end position="236"/>
    </location>
</feature>
<dbReference type="InterPro" id="IPR036852">
    <property type="entry name" value="Peptidase_S8/S53_dom_sf"/>
</dbReference>
<accession>A0AAN6PMH3</accession>
<dbReference type="SMART" id="SM00944">
    <property type="entry name" value="Pro-kuma_activ"/>
    <property type="match status" value="1"/>
</dbReference>
<dbReference type="InterPro" id="IPR050819">
    <property type="entry name" value="Tripeptidyl-peptidase_I"/>
</dbReference>
<keyword evidence="10" id="KW-0732">Signal</keyword>
<feature type="binding site" evidence="8">
    <location>
        <position position="668"/>
    </location>
    <ligand>
        <name>Ca(2+)</name>
        <dbReference type="ChEBI" id="CHEBI:29108"/>
    </ligand>
</feature>
<feature type="domain" description="Peptidase S53" evidence="11">
    <location>
        <begin position="258"/>
        <end position="708"/>
    </location>
</feature>
<dbReference type="Proteomes" id="UP001303115">
    <property type="component" value="Unassembled WGS sequence"/>
</dbReference>
<evidence type="ECO:0000256" key="9">
    <source>
        <dbReference type="SAM" id="MobiDB-lite"/>
    </source>
</evidence>
<dbReference type="Pfam" id="PF09286">
    <property type="entry name" value="Pro-kuma_activ"/>
    <property type="match status" value="1"/>
</dbReference>
<name>A0AAN6PMH3_9PEZI</name>
<dbReference type="SUPFAM" id="SSF54897">
    <property type="entry name" value="Protease propeptides/inhibitors"/>
    <property type="match status" value="1"/>
</dbReference>
<evidence type="ECO:0000256" key="4">
    <source>
        <dbReference type="ARBA" id="ARBA00022801"/>
    </source>
</evidence>
<dbReference type="SUPFAM" id="SSF52743">
    <property type="entry name" value="Subtilisin-like"/>
    <property type="match status" value="1"/>
</dbReference>
<evidence type="ECO:0000313" key="12">
    <source>
        <dbReference type="EMBL" id="KAK4041200.1"/>
    </source>
</evidence>
<protein>
    <submittedName>
        <fullName evidence="12">Peptidase S8/S53 domain-containing protein</fullName>
    </submittedName>
</protein>
<organism evidence="12 13">
    <name type="scientific">Parachaetomium inaequale</name>
    <dbReference type="NCBI Taxonomy" id="2588326"/>
    <lineage>
        <taxon>Eukaryota</taxon>
        <taxon>Fungi</taxon>
        <taxon>Dikarya</taxon>
        <taxon>Ascomycota</taxon>
        <taxon>Pezizomycotina</taxon>
        <taxon>Sordariomycetes</taxon>
        <taxon>Sordariomycetidae</taxon>
        <taxon>Sordariales</taxon>
        <taxon>Chaetomiaceae</taxon>
        <taxon>Parachaetomium</taxon>
    </lineage>
</organism>
<evidence type="ECO:0000256" key="8">
    <source>
        <dbReference type="PROSITE-ProRule" id="PRU01032"/>
    </source>
</evidence>
<keyword evidence="4 8" id="KW-0378">Hydrolase</keyword>
<feature type="binding site" evidence="8">
    <location>
        <position position="667"/>
    </location>
    <ligand>
        <name>Ca(2+)</name>
        <dbReference type="ChEBI" id="CHEBI:29108"/>
    </ligand>
</feature>
<evidence type="ECO:0000256" key="3">
    <source>
        <dbReference type="ARBA" id="ARBA00022723"/>
    </source>
</evidence>
<evidence type="ECO:0000259" key="11">
    <source>
        <dbReference type="PROSITE" id="PS51695"/>
    </source>
</evidence>
<proteinExistence type="predicted"/>
<gene>
    <name evidence="12" type="ORF">C8A01DRAFT_14977</name>
</gene>
<dbReference type="PANTHER" id="PTHR14218">
    <property type="entry name" value="PROTEASE S8 TRIPEPTIDYL PEPTIDASE I CLN2"/>
    <property type="match status" value="1"/>
</dbReference>
<dbReference type="GO" id="GO:0005576">
    <property type="term" value="C:extracellular region"/>
    <property type="evidence" value="ECO:0007669"/>
    <property type="project" value="UniProtKB-SubCell"/>
</dbReference>
<keyword evidence="5 8" id="KW-0720">Serine protease</keyword>
<comment type="subcellular location">
    <subcellularLocation>
        <location evidence="1">Secreted</location>
        <location evidence="1">Extracellular space</location>
    </subcellularLocation>
</comment>
<evidence type="ECO:0000256" key="6">
    <source>
        <dbReference type="ARBA" id="ARBA00022837"/>
    </source>
</evidence>
<evidence type="ECO:0000256" key="2">
    <source>
        <dbReference type="ARBA" id="ARBA00022670"/>
    </source>
</evidence>
<feature type="chain" id="PRO_5042987186" evidence="10">
    <location>
        <begin position="23"/>
        <end position="709"/>
    </location>
</feature>
<feature type="active site" description="Charge relay system" evidence="8">
    <location>
        <position position="335"/>
    </location>
</feature>
<dbReference type="CDD" id="cd11377">
    <property type="entry name" value="Pro-peptidase_S53"/>
    <property type="match status" value="1"/>
</dbReference>
<comment type="cofactor">
    <cofactor evidence="8">
        <name>Ca(2+)</name>
        <dbReference type="ChEBI" id="CHEBI:29108"/>
    </cofactor>
    <text evidence="8">Binds 1 Ca(2+) ion per subunit.</text>
</comment>
<dbReference type="AlphaFoldDB" id="A0AAN6PMH3"/>
<feature type="binding site" evidence="8">
    <location>
        <position position="686"/>
    </location>
    <ligand>
        <name>Ca(2+)</name>
        <dbReference type="ChEBI" id="CHEBI:29108"/>
    </ligand>
</feature>
<feature type="signal peptide" evidence="10">
    <location>
        <begin position="1"/>
        <end position="22"/>
    </location>
</feature>
<dbReference type="PROSITE" id="PS51695">
    <property type="entry name" value="SEDOLISIN"/>
    <property type="match status" value="1"/>
</dbReference>
<reference evidence="13" key="1">
    <citation type="journal article" date="2023" name="Mol. Phylogenet. Evol.">
        <title>Genome-scale phylogeny and comparative genomics of the fungal order Sordariales.</title>
        <authorList>
            <person name="Hensen N."/>
            <person name="Bonometti L."/>
            <person name="Westerberg I."/>
            <person name="Brannstrom I.O."/>
            <person name="Guillou S."/>
            <person name="Cros-Aarteil S."/>
            <person name="Calhoun S."/>
            <person name="Haridas S."/>
            <person name="Kuo A."/>
            <person name="Mondo S."/>
            <person name="Pangilinan J."/>
            <person name="Riley R."/>
            <person name="LaButti K."/>
            <person name="Andreopoulos B."/>
            <person name="Lipzen A."/>
            <person name="Chen C."/>
            <person name="Yan M."/>
            <person name="Daum C."/>
            <person name="Ng V."/>
            <person name="Clum A."/>
            <person name="Steindorff A."/>
            <person name="Ohm R.A."/>
            <person name="Martin F."/>
            <person name="Silar P."/>
            <person name="Natvig D.O."/>
            <person name="Lalanne C."/>
            <person name="Gautier V."/>
            <person name="Ament-Velasquez S.L."/>
            <person name="Kruys A."/>
            <person name="Hutchinson M.I."/>
            <person name="Powell A.J."/>
            <person name="Barry K."/>
            <person name="Miller A.N."/>
            <person name="Grigoriev I.V."/>
            <person name="Debuchy R."/>
            <person name="Gladieux P."/>
            <person name="Hiltunen Thoren M."/>
            <person name="Johannesson H."/>
        </authorList>
    </citation>
    <scope>NUCLEOTIDE SEQUENCE [LARGE SCALE GENOMIC DNA]</scope>
    <source>
        <strain evidence="13">CBS 284.82</strain>
    </source>
</reference>
<dbReference type="PANTHER" id="PTHR14218:SF19">
    <property type="entry name" value="SERINE PROTEASE AORO, PUTATIVE (AFU_ORTHOLOGUE AFUA_6G10250)-RELATED"/>
    <property type="match status" value="1"/>
</dbReference>
<dbReference type="InterPro" id="IPR030400">
    <property type="entry name" value="Sedolisin_dom"/>
</dbReference>
<sequence>MQIRTALFGLSSLCGLLLPASGARVNAKNRPARGVPSSHTVHERHVPGNLEGWVKRELVDAESTIPVRIGLKQSNVDAGHDLLMDISNPRSPNYGKHLSRGEVVDLFAPRSHSVDKVKRWLVSAGVDEGRLSRSANKQWIQFDAPVHEVEELLLTRYHIFENLETGVQNIACSEYHVPHNVSHHIDYITPGIKLMSGGYDEKITKRMVGRRSLTGDLGGKRRKGGKGKGGRKKGKCIPKPDDPVDDSIFRVTGPCSDEITPHCIRAQYQLPNGTKARKGNELGIFQGLSQHYSQEDLDNYWKYIAPWVPRGTHPKLQSINGAYGPTNDTSKAGDEADLDFQVAIPLIWPQKTILFQTDDEWYQQNQQRPDSKYPGFFNTFFDAIDESYCHLTAFNLTGNCGTPECRDPEYPNPNASPSQGGYAGALMCGAHAPTNVISISYSGTEHSWPASYMRRQCLEVMKLALQGVTVVESSGDYGVGGRWLDPLAGCLGESRDVFSPRVMGNCPYVLSVGATTLVEPEFADPGSEVRLVEVAAESFASGGGFSNVFERPKWQDRHVRGYLERANVSSVGYEGTGGLGFDSLRPPPGKGQLFNKLGRGYPDVAAMGENFRVVLRGYPNRMHGTSVATPVWASILTLINEERLAAGKSTVGFVQQVLYDHPEVFTDITTGSNPGCGGDGFQVKEGWDPVTGLGSPIYPKLLELFMSLP</sequence>
<comment type="caution">
    <text evidence="12">The sequence shown here is derived from an EMBL/GenBank/DDBJ whole genome shotgun (WGS) entry which is preliminary data.</text>
</comment>
<dbReference type="Gene3D" id="3.40.50.200">
    <property type="entry name" value="Peptidase S8/S53 domain"/>
    <property type="match status" value="1"/>
</dbReference>
<dbReference type="InterPro" id="IPR015366">
    <property type="entry name" value="S53_propep"/>
</dbReference>
<evidence type="ECO:0000256" key="1">
    <source>
        <dbReference type="ARBA" id="ARBA00004239"/>
    </source>
</evidence>
<evidence type="ECO:0000256" key="10">
    <source>
        <dbReference type="SAM" id="SignalP"/>
    </source>
</evidence>
<keyword evidence="7" id="KW-0865">Zymogen</keyword>
<feature type="region of interest" description="Disordered" evidence="9">
    <location>
        <begin position="210"/>
        <end position="243"/>
    </location>
</feature>
<evidence type="ECO:0000313" key="13">
    <source>
        <dbReference type="Proteomes" id="UP001303115"/>
    </source>
</evidence>
<dbReference type="GO" id="GO:0006508">
    <property type="term" value="P:proteolysis"/>
    <property type="evidence" value="ECO:0007669"/>
    <property type="project" value="UniProtKB-KW"/>
</dbReference>
<evidence type="ECO:0000256" key="7">
    <source>
        <dbReference type="ARBA" id="ARBA00023145"/>
    </source>
</evidence>
<evidence type="ECO:0000256" key="5">
    <source>
        <dbReference type="ARBA" id="ARBA00022825"/>
    </source>
</evidence>
<keyword evidence="6 8" id="KW-0106">Calcium</keyword>
<dbReference type="GO" id="GO:0046872">
    <property type="term" value="F:metal ion binding"/>
    <property type="evidence" value="ECO:0007669"/>
    <property type="project" value="UniProtKB-UniRule"/>
</dbReference>
<dbReference type="GO" id="GO:0004252">
    <property type="term" value="F:serine-type endopeptidase activity"/>
    <property type="evidence" value="ECO:0007669"/>
    <property type="project" value="UniProtKB-UniRule"/>
</dbReference>
<feature type="active site" description="Charge relay system" evidence="8">
    <location>
        <position position="626"/>
    </location>
</feature>
<keyword evidence="13" id="KW-1185">Reference proteome</keyword>
<feature type="active site" description="Charge relay system" evidence="8">
    <location>
        <position position="339"/>
    </location>
</feature>
<keyword evidence="2 8" id="KW-0645">Protease</keyword>